<evidence type="ECO:0000313" key="6">
    <source>
        <dbReference type="Proteomes" id="UP000316851"/>
    </source>
</evidence>
<keyword evidence="6" id="KW-1185">Reference proteome</keyword>
<dbReference type="Pfam" id="PF01732">
    <property type="entry name" value="Mycop_pep_DUF31"/>
    <property type="match status" value="1"/>
</dbReference>
<comment type="caution">
    <text evidence="5">The sequence shown here is derived from an EMBL/GenBank/DDBJ whole genome shotgun (WGS) entry which is preliminary data.</text>
</comment>
<dbReference type="RefSeq" id="WP_140914746.1">
    <property type="nucleotide sequence ID" value="NZ_VHHP01000003.1"/>
</dbReference>
<proteinExistence type="predicted"/>
<keyword evidence="1" id="KW-0175">Coiled coil</keyword>
<name>A0ABY2Z0Y3_9BACT</name>
<reference evidence="5" key="1">
    <citation type="submission" date="2019-06" db="EMBL/GenBank/DDBJ databases">
        <title>Mycoplasma neophronis type strain whole genome sequence.</title>
        <authorList>
            <person name="Spergser J."/>
        </authorList>
    </citation>
    <scope>NUCLEOTIDE SEQUENCE [LARGE SCALE GENOMIC DNA]</scope>
    <source>
        <strain evidence="5">DSM 24097</strain>
    </source>
</reference>
<gene>
    <name evidence="5" type="ORF">FJR74_01285</name>
</gene>
<accession>A0ABY2Z0Y3</accession>
<dbReference type="EMBL" id="VHHP01000003">
    <property type="protein sequence ID" value="TPR54058.1"/>
    <property type="molecule type" value="Genomic_DNA"/>
</dbReference>
<dbReference type="PROSITE" id="PS51257">
    <property type="entry name" value="PROKAR_LIPOPROTEIN"/>
    <property type="match status" value="1"/>
</dbReference>
<evidence type="ECO:0000256" key="3">
    <source>
        <dbReference type="SAM" id="SignalP"/>
    </source>
</evidence>
<sequence length="761" mass="85135">MKKKSILAALPLLSLLTVPAIVSSCKTNAPQSDTNNQNPSKPDTSDKPNSNQNNSSSSESDSNNSSNNNDGNNNSSNPGNQNHSDSPSETYLQGLNLLKELKIDTDYTYPTNADDAEIIKKYKLNEPKYLARVLGIISTYTGLDFKDIYNKILAKVPANFNEKAAADKMAYLADSLIKNFSLVDKDNNLILNPLGQSIKLAPDAADAAPMDRGKPRFLANDKYKNAVLQSYSIIINNSNDLLTQENSGTVNGRIYFGTAWILDYKLEPNQTYPTKWYLATNLHVALSLKKQFDAASHQQYKNEPRVQEEANELKAAYKQVKSLEAKYFAKQNEIKEEERNKGQTERYNELNAELQEILKEYSAANAKYKALENSFMGETKSISLYHFNTETPLNTELQVTNRSPYVNHVNLEPSQVNIVYAATNFLNQSPSQYLGNNDFHNLEEMADFAVLEIDFSKQTANSKGTYTLNGETRYNDEEFTTREALAKAITSDFANWNEADKGKPANFDLNEKYFDLIKEKVSINYNGKPIQTSQSNLNYIAVGFPVASTDYNIQEGSLNDIDRENLKYTTSLWTNKSNAKNRGVAELGNTLTRSYAMQNMVNKPGLTDIMITAPIINNKTGFDLGNFKDVNDSSYQLGEYINYGLGYNLASWQPLTGASGSSVRDINNNIIGINYASGDQLGNSLVSIVQALRSSGNSYNDFYGKYKLAQYDLIYGGGVDQRDSYRQALARYVNDSSYQTYLFSDINNIPEQYKFVSSTNN</sequence>
<feature type="compositionally biased region" description="Polar residues" evidence="2">
    <location>
        <begin position="27"/>
        <end position="42"/>
    </location>
</feature>
<evidence type="ECO:0000256" key="2">
    <source>
        <dbReference type="SAM" id="MobiDB-lite"/>
    </source>
</evidence>
<evidence type="ECO:0000313" key="5">
    <source>
        <dbReference type="EMBL" id="TPR54058.1"/>
    </source>
</evidence>
<feature type="coiled-coil region" evidence="1">
    <location>
        <begin position="306"/>
        <end position="374"/>
    </location>
</feature>
<evidence type="ECO:0000259" key="4">
    <source>
        <dbReference type="Pfam" id="PF01732"/>
    </source>
</evidence>
<organism evidence="5 6">
    <name type="scientific">Metamycoplasma neophronis</name>
    <dbReference type="NCBI Taxonomy" id="872983"/>
    <lineage>
        <taxon>Bacteria</taxon>
        <taxon>Bacillati</taxon>
        <taxon>Mycoplasmatota</taxon>
        <taxon>Mycoplasmoidales</taxon>
        <taxon>Metamycoplasmataceae</taxon>
        <taxon>Metamycoplasma</taxon>
    </lineage>
</organism>
<dbReference type="InterPro" id="IPR022382">
    <property type="entry name" value="Mycoplasma_peptidase_DUF31"/>
</dbReference>
<feature type="domain" description="DUF31" evidence="4">
    <location>
        <begin position="220"/>
        <end position="676"/>
    </location>
</feature>
<feature type="chain" id="PRO_5046524883" description="DUF31 domain-containing protein" evidence="3">
    <location>
        <begin position="21"/>
        <end position="761"/>
    </location>
</feature>
<keyword evidence="3" id="KW-0732">Signal</keyword>
<protein>
    <recommendedName>
        <fullName evidence="4">DUF31 domain-containing protein</fullName>
    </recommendedName>
</protein>
<dbReference type="NCBIfam" id="NF045842">
    <property type="entry name" value="MIP_near_MIB"/>
    <property type="match status" value="1"/>
</dbReference>
<feature type="signal peptide" evidence="3">
    <location>
        <begin position="1"/>
        <end position="20"/>
    </location>
</feature>
<dbReference type="NCBIfam" id="NF045841">
    <property type="entry name" value="Ig_SerProt_MIP"/>
    <property type="match status" value="1"/>
</dbReference>
<feature type="region of interest" description="Disordered" evidence="2">
    <location>
        <begin position="27"/>
        <end position="89"/>
    </location>
</feature>
<evidence type="ECO:0000256" key="1">
    <source>
        <dbReference type="SAM" id="Coils"/>
    </source>
</evidence>
<dbReference type="Proteomes" id="UP000316851">
    <property type="component" value="Unassembled WGS sequence"/>
</dbReference>
<feature type="compositionally biased region" description="Low complexity" evidence="2">
    <location>
        <begin position="48"/>
        <end position="82"/>
    </location>
</feature>